<evidence type="ECO:0000313" key="3">
    <source>
        <dbReference type="Proteomes" id="UP000609726"/>
    </source>
</evidence>
<evidence type="ECO:0000313" key="2">
    <source>
        <dbReference type="EMBL" id="NHZ92482.1"/>
    </source>
</evidence>
<organism evidence="2 3">
    <name type="scientific">Massilia mucilaginosa</name>
    <dbReference type="NCBI Taxonomy" id="2609282"/>
    <lineage>
        <taxon>Bacteria</taxon>
        <taxon>Pseudomonadati</taxon>
        <taxon>Pseudomonadota</taxon>
        <taxon>Betaproteobacteria</taxon>
        <taxon>Burkholderiales</taxon>
        <taxon>Oxalobacteraceae</taxon>
        <taxon>Telluria group</taxon>
        <taxon>Massilia</taxon>
    </lineage>
</organism>
<accession>A0ABX0NZY9</accession>
<protein>
    <submittedName>
        <fullName evidence="2">Uncharacterized protein</fullName>
    </submittedName>
</protein>
<name>A0ABX0NZY9_9BURK</name>
<dbReference type="Proteomes" id="UP000609726">
    <property type="component" value="Unassembled WGS sequence"/>
</dbReference>
<proteinExistence type="predicted"/>
<dbReference type="EMBL" id="WHJH01000047">
    <property type="protein sequence ID" value="NHZ92482.1"/>
    <property type="molecule type" value="Genomic_DNA"/>
</dbReference>
<keyword evidence="3" id="KW-1185">Reference proteome</keyword>
<feature type="region of interest" description="Disordered" evidence="1">
    <location>
        <begin position="86"/>
        <end position="111"/>
    </location>
</feature>
<feature type="compositionally biased region" description="Low complexity" evidence="1">
    <location>
        <begin position="99"/>
        <end position="108"/>
    </location>
</feature>
<reference evidence="2 3" key="1">
    <citation type="submission" date="2019-10" db="EMBL/GenBank/DDBJ databases">
        <title>Taxonomy of Antarctic Massilia spp.: description of Massilia rubra sp. nov., Massilia aquatica sp. nov., Massilia mucilaginosa sp. nov., Massilia frigida sp. nov. isolated from streams, lakes and regoliths.</title>
        <authorList>
            <person name="Holochova P."/>
            <person name="Sedlacek I."/>
            <person name="Kralova S."/>
            <person name="Maslanova I."/>
            <person name="Busse H.-J."/>
            <person name="Stankova E."/>
            <person name="Vrbovska V."/>
            <person name="Kovarovic V."/>
            <person name="Bartak M."/>
            <person name="Svec P."/>
            <person name="Pantucek R."/>
        </authorList>
    </citation>
    <scope>NUCLEOTIDE SEQUENCE [LARGE SCALE GENOMIC DNA]</scope>
    <source>
        <strain evidence="2 3">CCM 8733</strain>
    </source>
</reference>
<evidence type="ECO:0000256" key="1">
    <source>
        <dbReference type="SAM" id="MobiDB-lite"/>
    </source>
</evidence>
<sequence>MRCAIQPGHRAALSCTSRHFPALCPYRWHRKPAAASSSAVTAPLKGRPRWSAHLCRLVRATALTGDQPPQHDESWTGSLRARALLVTSQPPGRPGQAGGPAPAAHSPPIRSETCDVGIARSAATI</sequence>
<comment type="caution">
    <text evidence="2">The sequence shown here is derived from an EMBL/GenBank/DDBJ whole genome shotgun (WGS) entry which is preliminary data.</text>
</comment>
<gene>
    <name evidence="2" type="ORF">F2P45_26250</name>
</gene>